<evidence type="ECO:0000313" key="3">
    <source>
        <dbReference type="Proteomes" id="UP000827721"/>
    </source>
</evidence>
<dbReference type="EMBL" id="JAFEMO010000006">
    <property type="protein sequence ID" value="KAH7569595.1"/>
    <property type="molecule type" value="Genomic_DNA"/>
</dbReference>
<sequence>MQHESCYYACSRGSSLRSESKAYIILGRGYATSSNGGVKASLKLDMDEASCLLPLGNGGVSWPSPRATYLSVRLWRRMPDNCLRQCLKYLSNNNNYKKNDEEDLQDLNYPPEMKEKSFLDLKLESSCWSQSVCTLEKVKNALERDAEKERKRSSRTGTMFAAACPCCLLYVVTLKTNPKCPRCNSIVSSSLLFKKPKFDLNASSI</sequence>
<name>A0ABQ8HZ21_9ROSI</name>
<keyword evidence="3" id="KW-1185">Reference proteome</keyword>
<dbReference type="InterPro" id="IPR055281">
    <property type="entry name" value="GIR1-2/SIED1"/>
</dbReference>
<comment type="caution">
    <text evidence="2">The sequence shown here is derived from an EMBL/GenBank/DDBJ whole genome shotgun (WGS) entry which is preliminary data.</text>
</comment>
<reference evidence="2 3" key="1">
    <citation type="submission" date="2021-02" db="EMBL/GenBank/DDBJ databases">
        <title>Plant Genome Project.</title>
        <authorList>
            <person name="Zhang R.-G."/>
        </authorList>
    </citation>
    <scope>NUCLEOTIDE SEQUENCE [LARGE SCALE GENOMIC DNA]</scope>
    <source>
        <tissue evidence="2">Leaves</tissue>
    </source>
</reference>
<evidence type="ECO:0000259" key="1">
    <source>
        <dbReference type="Pfam" id="PF24747"/>
    </source>
</evidence>
<organism evidence="2 3">
    <name type="scientific">Xanthoceras sorbifolium</name>
    <dbReference type="NCBI Taxonomy" id="99658"/>
    <lineage>
        <taxon>Eukaryota</taxon>
        <taxon>Viridiplantae</taxon>
        <taxon>Streptophyta</taxon>
        <taxon>Embryophyta</taxon>
        <taxon>Tracheophyta</taxon>
        <taxon>Spermatophyta</taxon>
        <taxon>Magnoliopsida</taxon>
        <taxon>eudicotyledons</taxon>
        <taxon>Gunneridae</taxon>
        <taxon>Pentapetalae</taxon>
        <taxon>rosids</taxon>
        <taxon>malvids</taxon>
        <taxon>Sapindales</taxon>
        <taxon>Sapindaceae</taxon>
        <taxon>Xanthoceroideae</taxon>
        <taxon>Xanthoceras</taxon>
    </lineage>
</organism>
<dbReference type="PANTHER" id="PTHR33177">
    <property type="entry name" value="PUTATIVE-RELATED"/>
    <property type="match status" value="1"/>
</dbReference>
<gene>
    <name evidence="2" type="ORF">JRO89_XS06G0203700</name>
</gene>
<proteinExistence type="predicted"/>
<dbReference type="Pfam" id="PF24747">
    <property type="entry name" value="Zn-ribbon_GIR1"/>
    <property type="match status" value="1"/>
</dbReference>
<accession>A0ABQ8HZ21</accession>
<protein>
    <recommendedName>
        <fullName evidence="1">GIR1-like zinc ribbon domain-containing protein</fullName>
    </recommendedName>
</protein>
<dbReference type="Proteomes" id="UP000827721">
    <property type="component" value="Unassembled WGS sequence"/>
</dbReference>
<evidence type="ECO:0000313" key="2">
    <source>
        <dbReference type="EMBL" id="KAH7569595.1"/>
    </source>
</evidence>
<dbReference type="PANTHER" id="PTHR33177:SF27">
    <property type="entry name" value="INTEGRATOR COMPLEX SUBUNIT 6 HOMOLOG"/>
    <property type="match status" value="1"/>
</dbReference>
<feature type="domain" description="GIR1-like zinc ribbon" evidence="1">
    <location>
        <begin position="159"/>
        <end position="187"/>
    </location>
</feature>
<dbReference type="InterPro" id="IPR056440">
    <property type="entry name" value="Zn-ribbon_GIR1"/>
</dbReference>